<sequence>MKQNFTVRQGALDGVEAFLSVARHRSFRRAAAELGVTPSAVSQAVRVLEARIGAALFIRTTRSVRLTEAGERFRSRAKPAFEELVAASEVARGLGQRPAGLLRLSVPRAAVPILLEPLIASFCKAYPEVEVEIDASEKLIDLAAEGFDAGMRLGQFVAANMVAIPLTPPVRFVIIGSPAYFSDRSRPERIDDLREHACLRWRCSNGALAPWSFNDNGRAIEFAVSGPLIAHDFPTMLGAAIEGVGLAQLPEPMAAERLRAGKLVQVLEAFAPVIPGVFLYYSSRRQIMPKLRAFIDHVKNYSAGRGKARAHHDSGNAGTEARHERLARRDNHLGRRRDRQARAMGEVGQGHPAFCGADAFAQHADRWQPRGRVRVRR</sequence>
<dbReference type="STRING" id="157910.SAMN05445850_7789"/>
<feature type="compositionally biased region" description="Basic and acidic residues" evidence="5">
    <location>
        <begin position="320"/>
        <end position="333"/>
    </location>
</feature>
<keyword evidence="3" id="KW-0238">DNA-binding</keyword>
<dbReference type="AlphaFoldDB" id="A0A1H1KI91"/>
<evidence type="ECO:0000256" key="1">
    <source>
        <dbReference type="ARBA" id="ARBA00009437"/>
    </source>
</evidence>
<dbReference type="Gene3D" id="1.10.10.10">
    <property type="entry name" value="Winged helix-like DNA-binding domain superfamily/Winged helix DNA-binding domain"/>
    <property type="match status" value="1"/>
</dbReference>
<reference evidence="8" key="1">
    <citation type="submission" date="2016-10" db="EMBL/GenBank/DDBJ databases">
        <authorList>
            <person name="Varghese N."/>
            <person name="Submissions S."/>
        </authorList>
    </citation>
    <scope>NUCLEOTIDE SEQUENCE [LARGE SCALE GENOMIC DNA]</scope>
    <source>
        <strain evidence="8">DUS833</strain>
    </source>
</reference>
<dbReference type="EMBL" id="FNKX01000004">
    <property type="protein sequence ID" value="SDR61495.1"/>
    <property type="molecule type" value="Genomic_DNA"/>
</dbReference>
<dbReference type="GO" id="GO:0006351">
    <property type="term" value="P:DNA-templated transcription"/>
    <property type="evidence" value="ECO:0007669"/>
    <property type="project" value="TreeGrafter"/>
</dbReference>
<feature type="domain" description="HTH lysR-type" evidence="6">
    <location>
        <begin position="16"/>
        <end position="67"/>
    </location>
</feature>
<dbReference type="InterPro" id="IPR000847">
    <property type="entry name" value="LysR_HTH_N"/>
</dbReference>
<evidence type="ECO:0000313" key="7">
    <source>
        <dbReference type="EMBL" id="SDR61495.1"/>
    </source>
</evidence>
<dbReference type="GO" id="GO:0043565">
    <property type="term" value="F:sequence-specific DNA binding"/>
    <property type="evidence" value="ECO:0007669"/>
    <property type="project" value="TreeGrafter"/>
</dbReference>
<keyword evidence="4" id="KW-0804">Transcription</keyword>
<keyword evidence="8" id="KW-1185">Reference proteome</keyword>
<dbReference type="Proteomes" id="UP000199365">
    <property type="component" value="Unassembled WGS sequence"/>
</dbReference>
<dbReference type="InterPro" id="IPR036390">
    <property type="entry name" value="WH_DNA-bd_sf"/>
</dbReference>
<dbReference type="PANTHER" id="PTHR30537:SF1">
    <property type="entry name" value="HTH-TYPE TRANSCRIPTIONAL REGULATOR PGRR"/>
    <property type="match status" value="1"/>
</dbReference>
<dbReference type="Pfam" id="PF00126">
    <property type="entry name" value="HTH_1"/>
    <property type="match status" value="1"/>
</dbReference>
<dbReference type="SUPFAM" id="SSF53850">
    <property type="entry name" value="Periplasmic binding protein-like II"/>
    <property type="match status" value="1"/>
</dbReference>
<evidence type="ECO:0000256" key="2">
    <source>
        <dbReference type="ARBA" id="ARBA00023015"/>
    </source>
</evidence>
<dbReference type="PRINTS" id="PR00039">
    <property type="entry name" value="HTHLYSR"/>
</dbReference>
<dbReference type="SUPFAM" id="SSF46785">
    <property type="entry name" value="Winged helix' DNA-binding domain"/>
    <property type="match status" value="1"/>
</dbReference>
<evidence type="ECO:0000256" key="3">
    <source>
        <dbReference type="ARBA" id="ARBA00023125"/>
    </source>
</evidence>
<dbReference type="CDD" id="cd08474">
    <property type="entry name" value="PBP2_CrgA_like_5"/>
    <property type="match status" value="1"/>
</dbReference>
<name>A0A1H1KI91_9BURK</name>
<gene>
    <name evidence="7" type="ORF">SAMN05445850_7789</name>
</gene>
<keyword evidence="2" id="KW-0805">Transcription regulation</keyword>
<feature type="region of interest" description="Disordered" evidence="5">
    <location>
        <begin position="305"/>
        <end position="345"/>
    </location>
</feature>
<dbReference type="InterPro" id="IPR036388">
    <property type="entry name" value="WH-like_DNA-bd_sf"/>
</dbReference>
<organism evidence="7 8">
    <name type="scientific">Paraburkholderia tuberum</name>
    <dbReference type="NCBI Taxonomy" id="157910"/>
    <lineage>
        <taxon>Bacteria</taxon>
        <taxon>Pseudomonadati</taxon>
        <taxon>Pseudomonadota</taxon>
        <taxon>Betaproteobacteria</taxon>
        <taxon>Burkholderiales</taxon>
        <taxon>Burkholderiaceae</taxon>
        <taxon>Paraburkholderia</taxon>
    </lineage>
</organism>
<dbReference type="FunFam" id="1.10.10.10:FF:000001">
    <property type="entry name" value="LysR family transcriptional regulator"/>
    <property type="match status" value="1"/>
</dbReference>
<dbReference type="InterPro" id="IPR058163">
    <property type="entry name" value="LysR-type_TF_proteobact-type"/>
</dbReference>
<protein>
    <submittedName>
        <fullName evidence="7">Transcriptional regulator, LysR family</fullName>
    </submittedName>
</protein>
<dbReference type="PROSITE" id="PS50931">
    <property type="entry name" value="HTH_LYSR"/>
    <property type="match status" value="1"/>
</dbReference>
<dbReference type="PANTHER" id="PTHR30537">
    <property type="entry name" value="HTH-TYPE TRANSCRIPTIONAL REGULATOR"/>
    <property type="match status" value="1"/>
</dbReference>
<evidence type="ECO:0000313" key="8">
    <source>
        <dbReference type="Proteomes" id="UP000199365"/>
    </source>
</evidence>
<dbReference type="Pfam" id="PF03466">
    <property type="entry name" value="LysR_substrate"/>
    <property type="match status" value="1"/>
</dbReference>
<accession>A0A1H1KI91</accession>
<comment type="similarity">
    <text evidence="1">Belongs to the LysR transcriptional regulatory family.</text>
</comment>
<dbReference type="GO" id="GO:0003700">
    <property type="term" value="F:DNA-binding transcription factor activity"/>
    <property type="evidence" value="ECO:0007669"/>
    <property type="project" value="InterPro"/>
</dbReference>
<dbReference type="Gene3D" id="3.40.190.290">
    <property type="match status" value="1"/>
</dbReference>
<evidence type="ECO:0000256" key="4">
    <source>
        <dbReference type="ARBA" id="ARBA00023163"/>
    </source>
</evidence>
<evidence type="ECO:0000259" key="6">
    <source>
        <dbReference type="PROSITE" id="PS50931"/>
    </source>
</evidence>
<evidence type="ECO:0000256" key="5">
    <source>
        <dbReference type="SAM" id="MobiDB-lite"/>
    </source>
</evidence>
<dbReference type="InterPro" id="IPR005119">
    <property type="entry name" value="LysR_subst-bd"/>
</dbReference>
<proteinExistence type="inferred from homology"/>